<name>A0AAD7ZZ10_DIPPU</name>
<feature type="transmembrane region" description="Helical" evidence="1">
    <location>
        <begin position="87"/>
        <end position="106"/>
    </location>
</feature>
<proteinExistence type="predicted"/>
<organism evidence="2 3">
    <name type="scientific">Diploptera punctata</name>
    <name type="common">Pacific beetle cockroach</name>
    <dbReference type="NCBI Taxonomy" id="6984"/>
    <lineage>
        <taxon>Eukaryota</taxon>
        <taxon>Metazoa</taxon>
        <taxon>Ecdysozoa</taxon>
        <taxon>Arthropoda</taxon>
        <taxon>Hexapoda</taxon>
        <taxon>Insecta</taxon>
        <taxon>Pterygota</taxon>
        <taxon>Neoptera</taxon>
        <taxon>Polyneoptera</taxon>
        <taxon>Dictyoptera</taxon>
        <taxon>Blattodea</taxon>
        <taxon>Blaberoidea</taxon>
        <taxon>Blaberidae</taxon>
        <taxon>Diplopterinae</taxon>
        <taxon>Diploptera</taxon>
    </lineage>
</organism>
<evidence type="ECO:0000256" key="1">
    <source>
        <dbReference type="SAM" id="Phobius"/>
    </source>
</evidence>
<dbReference type="EMBL" id="JASPKZ010005684">
    <property type="protein sequence ID" value="KAJ9588398.1"/>
    <property type="molecule type" value="Genomic_DNA"/>
</dbReference>
<accession>A0AAD7ZZ10</accession>
<sequence length="127" mass="15057">IFFQTFHAADKAICIKLMKAFVTATYKLIRNSWFNLAISILLYIYTYEQFGRLKSTEHVFKKNMYRNHKLIVLTLLKIGLKKLNINFLHQVTLSSPVIATLWAHLIRYSRTKKPFTFQYALFVEVHL</sequence>
<evidence type="ECO:0000313" key="3">
    <source>
        <dbReference type="Proteomes" id="UP001233999"/>
    </source>
</evidence>
<evidence type="ECO:0000313" key="2">
    <source>
        <dbReference type="EMBL" id="KAJ9588398.1"/>
    </source>
</evidence>
<gene>
    <name evidence="2" type="ORF">L9F63_018240</name>
</gene>
<dbReference type="Proteomes" id="UP001233999">
    <property type="component" value="Unassembled WGS sequence"/>
</dbReference>
<keyword evidence="1" id="KW-0812">Transmembrane</keyword>
<feature type="non-terminal residue" evidence="2">
    <location>
        <position position="1"/>
    </location>
</feature>
<feature type="transmembrane region" description="Helical" evidence="1">
    <location>
        <begin position="28"/>
        <end position="46"/>
    </location>
</feature>
<protein>
    <submittedName>
        <fullName evidence="2">Uncharacterized protein</fullName>
    </submittedName>
</protein>
<feature type="non-terminal residue" evidence="2">
    <location>
        <position position="127"/>
    </location>
</feature>
<keyword evidence="1" id="KW-1133">Transmembrane helix</keyword>
<dbReference type="AlphaFoldDB" id="A0AAD7ZZ10"/>
<comment type="caution">
    <text evidence="2">The sequence shown here is derived from an EMBL/GenBank/DDBJ whole genome shotgun (WGS) entry which is preliminary data.</text>
</comment>
<reference evidence="2" key="2">
    <citation type="submission" date="2023-05" db="EMBL/GenBank/DDBJ databases">
        <authorList>
            <person name="Fouks B."/>
        </authorList>
    </citation>
    <scope>NUCLEOTIDE SEQUENCE</scope>
    <source>
        <strain evidence="2">Stay&amp;Tobe</strain>
        <tissue evidence="2">Testes</tissue>
    </source>
</reference>
<keyword evidence="3" id="KW-1185">Reference proteome</keyword>
<keyword evidence="1" id="KW-0472">Membrane</keyword>
<reference evidence="2" key="1">
    <citation type="journal article" date="2023" name="IScience">
        <title>Live-bearing cockroach genome reveals convergent evolutionary mechanisms linked to viviparity in insects and beyond.</title>
        <authorList>
            <person name="Fouks B."/>
            <person name="Harrison M.C."/>
            <person name="Mikhailova A.A."/>
            <person name="Marchal E."/>
            <person name="English S."/>
            <person name="Carruthers M."/>
            <person name="Jennings E.C."/>
            <person name="Chiamaka E.L."/>
            <person name="Frigard R.A."/>
            <person name="Pippel M."/>
            <person name="Attardo G.M."/>
            <person name="Benoit J.B."/>
            <person name="Bornberg-Bauer E."/>
            <person name="Tobe S.S."/>
        </authorList>
    </citation>
    <scope>NUCLEOTIDE SEQUENCE</scope>
    <source>
        <strain evidence="2">Stay&amp;Tobe</strain>
    </source>
</reference>